<evidence type="ECO:0000256" key="8">
    <source>
        <dbReference type="ARBA" id="ARBA00019930"/>
    </source>
</evidence>
<dbReference type="InterPro" id="IPR050765">
    <property type="entry name" value="Riboflavin_Biosynth_HTPR"/>
</dbReference>
<proteinExistence type="inferred from homology"/>
<evidence type="ECO:0000256" key="2">
    <source>
        <dbReference type="ARBA" id="ARBA00004882"/>
    </source>
</evidence>
<dbReference type="RefSeq" id="WP_266106821.1">
    <property type="nucleotide sequence ID" value="NZ_JANIDW010000002.1"/>
</dbReference>
<evidence type="ECO:0000256" key="14">
    <source>
        <dbReference type="ARBA" id="ARBA00023268"/>
    </source>
</evidence>
<dbReference type="EC" id="3.5.4.26" evidence="6"/>
<evidence type="ECO:0000313" key="17">
    <source>
        <dbReference type="Proteomes" id="UP001165648"/>
    </source>
</evidence>
<comment type="similarity">
    <text evidence="5">In the C-terminal section; belongs to the HTP reductase family.</text>
</comment>
<dbReference type="Pfam" id="PF01872">
    <property type="entry name" value="RibD_C"/>
    <property type="match status" value="1"/>
</dbReference>
<dbReference type="PANTHER" id="PTHR38011">
    <property type="entry name" value="DIHYDROFOLATE REDUCTASE FAMILY PROTEIN (AFU_ORTHOLOGUE AFUA_8G06820)"/>
    <property type="match status" value="1"/>
</dbReference>
<dbReference type="InterPro" id="IPR002125">
    <property type="entry name" value="CMP_dCMP_dom"/>
</dbReference>
<dbReference type="InterPro" id="IPR016193">
    <property type="entry name" value="Cytidine_deaminase-like"/>
</dbReference>
<sequence length="352" mass="37658">MTIVSDKAQQIGATSPPLTAVRAGFQQAIKEAVQTMGATAPNPSVGCALLDGEGRLLAVGAHPAAGQAHAEIMALEQARMRGVLEQARIALVTLEPCNHHGRTPPCSEALKQSPVQTIWIGTRDPNPMAAGGAAHLAAGPAPKEVRFVAEEPALATFARECQALNAPFTQRVTQGRPWLSVKQALDEQGSMIPPKGQKTFTSPASLQLAHQLRRACDALVTGVGTVLADTPSFTVRHVADHKARAPRPLIVLDRHNRLPRAWVYAREAEGFYVEQCRDLSAMPALLGEMGVNWALIEAGPTLLESVKAAGLWDDWLTIHHRGGGEADHYTMTLRHGEDGAISPIQLLRIYGG</sequence>
<comment type="similarity">
    <text evidence="4">In the N-terminal section; belongs to the cytidine and deoxycytidylate deaminase family.</text>
</comment>
<evidence type="ECO:0000256" key="11">
    <source>
        <dbReference type="ARBA" id="ARBA00022833"/>
    </source>
</evidence>
<evidence type="ECO:0000256" key="9">
    <source>
        <dbReference type="ARBA" id="ARBA00022619"/>
    </source>
</evidence>
<reference evidence="16 17" key="1">
    <citation type="submission" date="2022-07" db="EMBL/GenBank/DDBJ databases">
        <title>Bombella genomes.</title>
        <authorList>
            <person name="Harer L."/>
            <person name="Styblova S."/>
            <person name="Ehrmann M."/>
        </authorList>
    </citation>
    <scope>NUCLEOTIDE SEQUENCE [LARGE SCALE GENOMIC DNA]</scope>
    <source>
        <strain evidence="16 17">TMW 2.2558</strain>
    </source>
</reference>
<keyword evidence="14" id="KW-0511">Multifunctional enzyme</keyword>
<keyword evidence="12" id="KW-0521">NADP</keyword>
<evidence type="ECO:0000256" key="6">
    <source>
        <dbReference type="ARBA" id="ARBA00012766"/>
    </source>
</evidence>
<dbReference type="Gene3D" id="3.40.140.10">
    <property type="entry name" value="Cytidine Deaminase, domain 2"/>
    <property type="match status" value="1"/>
</dbReference>
<evidence type="ECO:0000256" key="5">
    <source>
        <dbReference type="ARBA" id="ARBA00007417"/>
    </source>
</evidence>
<dbReference type="EC" id="1.1.1.193" evidence="7"/>
<evidence type="ECO:0000259" key="15">
    <source>
        <dbReference type="PROSITE" id="PS51747"/>
    </source>
</evidence>
<dbReference type="PROSITE" id="PS51747">
    <property type="entry name" value="CYT_DCMP_DEAMINASES_2"/>
    <property type="match status" value="1"/>
</dbReference>
<evidence type="ECO:0000256" key="13">
    <source>
        <dbReference type="ARBA" id="ARBA00023002"/>
    </source>
</evidence>
<organism evidence="16 17">
    <name type="scientific">Bombella saccharophila</name>
    <dbReference type="NCBI Taxonomy" id="2967338"/>
    <lineage>
        <taxon>Bacteria</taxon>
        <taxon>Pseudomonadati</taxon>
        <taxon>Pseudomonadota</taxon>
        <taxon>Alphaproteobacteria</taxon>
        <taxon>Acetobacterales</taxon>
        <taxon>Acetobacteraceae</taxon>
        <taxon>Bombella</taxon>
    </lineage>
</organism>
<accession>A0ABT3W7C4</accession>
<dbReference type="PROSITE" id="PS00903">
    <property type="entry name" value="CYT_DCMP_DEAMINASES_1"/>
    <property type="match status" value="1"/>
</dbReference>
<dbReference type="InterPro" id="IPR024072">
    <property type="entry name" value="DHFR-like_dom_sf"/>
</dbReference>
<dbReference type="InterPro" id="IPR002734">
    <property type="entry name" value="RibDG_C"/>
</dbReference>
<keyword evidence="16" id="KW-0012">Acyltransferase</keyword>
<keyword evidence="10" id="KW-0479">Metal-binding</keyword>
<keyword evidence="16" id="KW-0378">Hydrolase</keyword>
<keyword evidence="9" id="KW-0686">Riboflavin biosynthesis</keyword>
<evidence type="ECO:0000256" key="4">
    <source>
        <dbReference type="ARBA" id="ARBA00005259"/>
    </source>
</evidence>
<evidence type="ECO:0000256" key="1">
    <source>
        <dbReference type="ARBA" id="ARBA00002151"/>
    </source>
</evidence>
<feature type="domain" description="CMP/dCMP-type deaminase" evidence="15">
    <location>
        <begin position="19"/>
        <end position="133"/>
    </location>
</feature>
<dbReference type="PANTHER" id="PTHR38011:SF7">
    <property type="entry name" value="2,5-DIAMINO-6-RIBOSYLAMINO-4(3H)-PYRIMIDINONE 5'-PHOSPHATE REDUCTASE"/>
    <property type="match status" value="1"/>
</dbReference>
<evidence type="ECO:0000313" key="16">
    <source>
        <dbReference type="EMBL" id="MCX5614568.1"/>
    </source>
</evidence>
<dbReference type="SUPFAM" id="SSF53597">
    <property type="entry name" value="Dihydrofolate reductase-like"/>
    <property type="match status" value="1"/>
</dbReference>
<dbReference type="EMBL" id="JANIDW010000002">
    <property type="protein sequence ID" value="MCX5614568.1"/>
    <property type="molecule type" value="Genomic_DNA"/>
</dbReference>
<evidence type="ECO:0000256" key="3">
    <source>
        <dbReference type="ARBA" id="ARBA00004910"/>
    </source>
</evidence>
<protein>
    <recommendedName>
        <fullName evidence="8">Riboflavin biosynthesis protein RibD</fullName>
        <ecNumber evidence="7">1.1.1.193</ecNumber>
        <ecNumber evidence="6">3.5.4.26</ecNumber>
    </recommendedName>
</protein>
<keyword evidence="16" id="KW-0808">Transferase</keyword>
<comment type="pathway">
    <text evidence="2">Cofactor biosynthesis; riboflavin biosynthesis; 5-amino-6-(D-ribitylamino)uracil from GTP: step 2/4.</text>
</comment>
<dbReference type="Proteomes" id="UP001165648">
    <property type="component" value="Unassembled WGS sequence"/>
</dbReference>
<dbReference type="CDD" id="cd01284">
    <property type="entry name" value="Riboflavin_deaminase-reductase"/>
    <property type="match status" value="1"/>
</dbReference>
<dbReference type="InterPro" id="IPR016192">
    <property type="entry name" value="APOBEC/CMP_deaminase_Zn-bd"/>
</dbReference>
<dbReference type="GO" id="GO:0016746">
    <property type="term" value="F:acyltransferase activity"/>
    <property type="evidence" value="ECO:0007669"/>
    <property type="project" value="UniProtKB-KW"/>
</dbReference>
<dbReference type="SUPFAM" id="SSF53927">
    <property type="entry name" value="Cytidine deaminase-like"/>
    <property type="match status" value="1"/>
</dbReference>
<evidence type="ECO:0000256" key="12">
    <source>
        <dbReference type="ARBA" id="ARBA00022857"/>
    </source>
</evidence>
<dbReference type="Pfam" id="PF00383">
    <property type="entry name" value="dCMP_cyt_deam_1"/>
    <property type="match status" value="1"/>
</dbReference>
<comment type="caution">
    <text evidence="16">The sequence shown here is derived from an EMBL/GenBank/DDBJ whole genome shotgun (WGS) entry which is preliminary data.</text>
</comment>
<keyword evidence="17" id="KW-1185">Reference proteome</keyword>
<dbReference type="NCBIfam" id="TIGR00326">
    <property type="entry name" value="eubact_ribD"/>
    <property type="match status" value="1"/>
</dbReference>
<dbReference type="GO" id="GO:0008835">
    <property type="term" value="F:diaminohydroxyphosphoribosylaminopyrimidine deaminase activity"/>
    <property type="evidence" value="ECO:0007669"/>
    <property type="project" value="UniProtKB-EC"/>
</dbReference>
<dbReference type="InterPro" id="IPR004794">
    <property type="entry name" value="Eubact_RibD"/>
</dbReference>
<dbReference type="GO" id="GO:0008703">
    <property type="term" value="F:5-amino-6-(5-phosphoribosylamino)uracil reductase activity"/>
    <property type="evidence" value="ECO:0007669"/>
    <property type="project" value="UniProtKB-EC"/>
</dbReference>
<evidence type="ECO:0000256" key="10">
    <source>
        <dbReference type="ARBA" id="ARBA00022723"/>
    </source>
</evidence>
<gene>
    <name evidence="16" type="primary">ribD</name>
    <name evidence="16" type="ORF">NQF64_04840</name>
</gene>
<keyword evidence="13 16" id="KW-0560">Oxidoreductase</keyword>
<keyword evidence="11" id="KW-0862">Zinc</keyword>
<name>A0ABT3W7C4_9PROT</name>
<evidence type="ECO:0000256" key="7">
    <source>
        <dbReference type="ARBA" id="ARBA00013173"/>
    </source>
</evidence>
<dbReference type="Gene3D" id="3.40.430.10">
    <property type="entry name" value="Dihydrofolate Reductase, subunit A"/>
    <property type="match status" value="1"/>
</dbReference>
<comment type="pathway">
    <text evidence="3">Cofactor biosynthesis; riboflavin biosynthesis; 5-amino-6-(D-ribitylamino)uracil from GTP: step 3/4.</text>
</comment>
<comment type="function">
    <text evidence="1">Converts 2,5-diamino-6-(ribosylamino)-4(3h)-pyrimidinone 5'-phosphate into 5-amino-6-(ribosylamino)-2,4(1h,3h)-pyrimidinedione 5'-phosphate.</text>
</comment>